<evidence type="ECO:0000313" key="3">
    <source>
        <dbReference type="Proteomes" id="UP000694892"/>
    </source>
</evidence>
<sequence>MGPAAFSIGFAFHIFGHYINIIFVYTQYLILYRRLLCCIKRFVFVFLMSAYLSDWGRLFVIRLFAFTAVNCFAVSLLDYSRNIIFRLQLGVRERCKNNTSCSFKVTPANQALKVYS</sequence>
<evidence type="ECO:0000256" key="1">
    <source>
        <dbReference type="SAM" id="Phobius"/>
    </source>
</evidence>
<proteinExistence type="predicted"/>
<name>A0A974H9X9_XENLA</name>
<feature type="transmembrane region" description="Helical" evidence="1">
    <location>
        <begin position="59"/>
        <end position="79"/>
    </location>
</feature>
<dbReference type="Proteomes" id="UP000694892">
    <property type="component" value="Chromosome 7S"/>
</dbReference>
<dbReference type="AlphaFoldDB" id="A0A974H9X9"/>
<accession>A0A974H9X9</accession>
<keyword evidence="1" id="KW-1133">Transmembrane helix</keyword>
<gene>
    <name evidence="2" type="ORF">XELAEV_18036660mg</name>
</gene>
<keyword evidence="1" id="KW-0472">Membrane</keyword>
<organism evidence="2 3">
    <name type="scientific">Xenopus laevis</name>
    <name type="common">African clawed frog</name>
    <dbReference type="NCBI Taxonomy" id="8355"/>
    <lineage>
        <taxon>Eukaryota</taxon>
        <taxon>Metazoa</taxon>
        <taxon>Chordata</taxon>
        <taxon>Craniata</taxon>
        <taxon>Vertebrata</taxon>
        <taxon>Euteleostomi</taxon>
        <taxon>Amphibia</taxon>
        <taxon>Batrachia</taxon>
        <taxon>Anura</taxon>
        <taxon>Pipoidea</taxon>
        <taxon>Pipidae</taxon>
        <taxon>Xenopodinae</taxon>
        <taxon>Xenopus</taxon>
        <taxon>Xenopus</taxon>
    </lineage>
</organism>
<protein>
    <submittedName>
        <fullName evidence="2">Uncharacterized protein</fullName>
    </submittedName>
</protein>
<dbReference type="EMBL" id="CM004479">
    <property type="protein sequence ID" value="OCT69736.1"/>
    <property type="molecule type" value="Genomic_DNA"/>
</dbReference>
<feature type="transmembrane region" description="Helical" evidence="1">
    <location>
        <begin position="6"/>
        <end position="28"/>
    </location>
</feature>
<reference evidence="3" key="1">
    <citation type="journal article" date="2016" name="Nature">
        <title>Genome evolution in the allotetraploid frog Xenopus laevis.</title>
        <authorList>
            <person name="Session A.M."/>
            <person name="Uno Y."/>
            <person name="Kwon T."/>
            <person name="Chapman J.A."/>
            <person name="Toyoda A."/>
            <person name="Takahashi S."/>
            <person name="Fukui A."/>
            <person name="Hikosaka A."/>
            <person name="Suzuki A."/>
            <person name="Kondo M."/>
            <person name="van Heeringen S.J."/>
            <person name="Quigley I."/>
            <person name="Heinz S."/>
            <person name="Ogino H."/>
            <person name="Ochi H."/>
            <person name="Hellsten U."/>
            <person name="Lyons J.B."/>
            <person name="Simakov O."/>
            <person name="Putnam N."/>
            <person name="Stites J."/>
            <person name="Kuroki Y."/>
            <person name="Tanaka T."/>
            <person name="Michiue T."/>
            <person name="Watanabe M."/>
            <person name="Bogdanovic O."/>
            <person name="Lister R."/>
            <person name="Georgiou G."/>
            <person name="Paranjpe S.S."/>
            <person name="van Kruijsbergen I."/>
            <person name="Shu S."/>
            <person name="Carlson J."/>
            <person name="Kinoshita T."/>
            <person name="Ohta Y."/>
            <person name="Mawaribuchi S."/>
            <person name="Jenkins J."/>
            <person name="Grimwood J."/>
            <person name="Schmutz J."/>
            <person name="Mitros T."/>
            <person name="Mozaffari S.V."/>
            <person name="Suzuki Y."/>
            <person name="Haramoto Y."/>
            <person name="Yamamoto T.S."/>
            <person name="Takagi C."/>
            <person name="Heald R."/>
            <person name="Miller K."/>
            <person name="Haudenschild C."/>
            <person name="Kitzman J."/>
            <person name="Nakayama T."/>
            <person name="Izutsu Y."/>
            <person name="Robert J."/>
            <person name="Fortriede J."/>
            <person name="Burns K."/>
            <person name="Lotay V."/>
            <person name="Karimi K."/>
            <person name="Yasuoka Y."/>
            <person name="Dichmann D.S."/>
            <person name="Flajnik M.F."/>
            <person name="Houston D.W."/>
            <person name="Shendure J."/>
            <person name="DuPasquier L."/>
            <person name="Vize P.D."/>
            <person name="Zorn A.M."/>
            <person name="Ito M."/>
            <person name="Marcotte E.M."/>
            <person name="Wallingford J.B."/>
            <person name="Ito Y."/>
            <person name="Asashima M."/>
            <person name="Ueno N."/>
            <person name="Matsuda Y."/>
            <person name="Veenstra G.J."/>
            <person name="Fujiyama A."/>
            <person name="Harland R.M."/>
            <person name="Taira M."/>
            <person name="Rokhsar D.S."/>
        </authorList>
    </citation>
    <scope>NUCLEOTIDE SEQUENCE [LARGE SCALE GENOMIC DNA]</scope>
    <source>
        <strain evidence="3">J</strain>
    </source>
</reference>
<keyword evidence="1" id="KW-0812">Transmembrane</keyword>
<evidence type="ECO:0000313" key="2">
    <source>
        <dbReference type="EMBL" id="OCT69736.1"/>
    </source>
</evidence>